<feature type="repeat" description="TPR" evidence="6">
    <location>
        <begin position="344"/>
        <end position="377"/>
    </location>
</feature>
<sequence length="743" mass="85223">MKSTMWFMLTKTIKVSLAMLRCFPLVKCCSILFICYSILFSSVVSARDIEQQEILLKENPQKLYTKLVRATEFPLKFSNNAEFTQAAEELSYQPDELHRDLELLARLNLEAKLKSSTKYQDAEILINQLDAIASTPLEQAIVIMLKARIKGRQNQEYNQVIVQYNNALNMVNTDVSLESTLFKSSLHEQLSMLHSMLLQPTPALSHLNRYREIAYQLRNDYFISDAETELGRYYNLNGDQAKSLQHYSEAFRLASNLDYPSIKAHTQLNLARTYRDLEQWDDALKYAHNAAEILQDLGQDAYLSDTLTVIAMIYAGQDKWNRAVDYYLNAQQVNERSGNEIATGITFHNLGEAYFKLNNIQAALKALQQANNIFRERKVNHYLVHNELLFAQIDTNQGMWLSAIDHANKAIELAKKKNLIEVQIEALSYLSIAYRKTNDLNAAIETTDSIIQLTNKSQEKAQPTNDYAELTEQKLKFELGLLQEKLVKQTTKNQYNQFIILVLIISFSIVIILLIFIYKKLQQKNELYLNSQYLNSIDPITQIQGYRAFIQRIDNIRHIEPKTLALVNINELNNIDIQLGLTESVTLMQQFITQFSQQLDTEAFIIRSGLIACYFDKQYEADAILKAVITCIEQLKLTQFTIPNFIHQSAGQHVSIGHISLPLLDNPDVKISATLQFETLQYALAAAMKITEQPAYVSLRPLNFAPAAIFMPPLFLNLTQALNRGIIRAESNHDMQDFEWPKH</sequence>
<evidence type="ECO:0000256" key="7">
    <source>
        <dbReference type="SAM" id="Phobius"/>
    </source>
</evidence>
<reference evidence="8 9" key="1">
    <citation type="submission" date="2019-06" db="EMBL/GenBank/DDBJ databases">
        <title>The genome of Shewanella sp. SM1901.</title>
        <authorList>
            <person name="Cha Q."/>
        </authorList>
    </citation>
    <scope>NUCLEOTIDE SEQUENCE [LARGE SCALE GENOMIC DNA]</scope>
    <source>
        <strain evidence="8 9">SM1901</strain>
    </source>
</reference>
<protein>
    <submittedName>
        <fullName evidence="8">Tetratricopeptide repeat protein</fullName>
    </submittedName>
</protein>
<dbReference type="InterPro" id="IPR051476">
    <property type="entry name" value="Bac_ResReg_Asp_Phosphatase"/>
</dbReference>
<dbReference type="SUPFAM" id="SSF48452">
    <property type="entry name" value="TPR-like"/>
    <property type="match status" value="2"/>
</dbReference>
<dbReference type="Pfam" id="PF13374">
    <property type="entry name" value="TPR_10"/>
    <property type="match status" value="1"/>
</dbReference>
<evidence type="ECO:0000256" key="3">
    <source>
        <dbReference type="ARBA" id="ARBA00022737"/>
    </source>
</evidence>
<dbReference type="Gene3D" id="1.25.40.10">
    <property type="entry name" value="Tetratricopeptide repeat domain"/>
    <property type="match status" value="2"/>
</dbReference>
<dbReference type="PANTHER" id="PTHR46630:SF1">
    <property type="entry name" value="TETRATRICOPEPTIDE REPEAT PROTEIN 29"/>
    <property type="match status" value="1"/>
</dbReference>
<dbReference type="EMBL" id="CP041036">
    <property type="protein sequence ID" value="QDE30567.1"/>
    <property type="molecule type" value="Genomic_DNA"/>
</dbReference>
<organism evidence="8 9">
    <name type="scientific">Shewanella polaris</name>
    <dbReference type="NCBI Taxonomy" id="2588449"/>
    <lineage>
        <taxon>Bacteria</taxon>
        <taxon>Pseudomonadati</taxon>
        <taxon>Pseudomonadota</taxon>
        <taxon>Gammaproteobacteria</taxon>
        <taxon>Alteromonadales</taxon>
        <taxon>Shewanellaceae</taxon>
        <taxon>Shewanella</taxon>
    </lineage>
</organism>
<evidence type="ECO:0000256" key="5">
    <source>
        <dbReference type="ARBA" id="ARBA00038253"/>
    </source>
</evidence>
<keyword evidence="7" id="KW-1133">Transmembrane helix</keyword>
<dbReference type="Proteomes" id="UP000319809">
    <property type="component" value="Chromosome"/>
</dbReference>
<keyword evidence="2" id="KW-0963">Cytoplasm</keyword>
<proteinExistence type="inferred from homology"/>
<dbReference type="SMART" id="SM00028">
    <property type="entry name" value="TPR"/>
    <property type="match status" value="5"/>
</dbReference>
<keyword evidence="3" id="KW-0677">Repeat</keyword>
<comment type="subcellular location">
    <subcellularLocation>
        <location evidence="1">Cytoplasm</location>
    </subcellularLocation>
</comment>
<evidence type="ECO:0000256" key="6">
    <source>
        <dbReference type="PROSITE-ProRule" id="PRU00339"/>
    </source>
</evidence>
<dbReference type="AlphaFoldDB" id="A0A4Y5YD59"/>
<evidence type="ECO:0000313" key="8">
    <source>
        <dbReference type="EMBL" id="QDE30567.1"/>
    </source>
</evidence>
<feature type="transmembrane region" description="Helical" evidence="7">
    <location>
        <begin position="498"/>
        <end position="518"/>
    </location>
</feature>
<evidence type="ECO:0000313" key="9">
    <source>
        <dbReference type="Proteomes" id="UP000319809"/>
    </source>
</evidence>
<keyword evidence="9" id="KW-1185">Reference proteome</keyword>
<dbReference type="PROSITE" id="PS50005">
    <property type="entry name" value="TPR"/>
    <property type="match status" value="1"/>
</dbReference>
<dbReference type="Pfam" id="PF13424">
    <property type="entry name" value="TPR_12"/>
    <property type="match status" value="1"/>
</dbReference>
<dbReference type="InterPro" id="IPR019734">
    <property type="entry name" value="TPR_rpt"/>
</dbReference>
<evidence type="ECO:0000256" key="1">
    <source>
        <dbReference type="ARBA" id="ARBA00004496"/>
    </source>
</evidence>
<keyword evidence="7" id="KW-0472">Membrane</keyword>
<evidence type="ECO:0000256" key="2">
    <source>
        <dbReference type="ARBA" id="ARBA00022490"/>
    </source>
</evidence>
<accession>A0A4Y5YD59</accession>
<gene>
    <name evidence="8" type="ORF">FH971_05970</name>
</gene>
<dbReference type="KEGG" id="spol:FH971_05970"/>
<keyword evidence="7" id="KW-0812">Transmembrane</keyword>
<keyword evidence="4 6" id="KW-0802">TPR repeat</keyword>
<dbReference type="PANTHER" id="PTHR46630">
    <property type="entry name" value="TETRATRICOPEPTIDE REPEAT PROTEIN 29"/>
    <property type="match status" value="1"/>
</dbReference>
<name>A0A4Y5YD59_9GAMM</name>
<comment type="similarity">
    <text evidence="5">Belongs to the Rap family.</text>
</comment>
<dbReference type="GO" id="GO:0005737">
    <property type="term" value="C:cytoplasm"/>
    <property type="evidence" value="ECO:0007669"/>
    <property type="project" value="UniProtKB-SubCell"/>
</dbReference>
<dbReference type="InterPro" id="IPR011990">
    <property type="entry name" value="TPR-like_helical_dom_sf"/>
</dbReference>
<evidence type="ECO:0000256" key="4">
    <source>
        <dbReference type="ARBA" id="ARBA00022803"/>
    </source>
</evidence>